<evidence type="ECO:0000313" key="6">
    <source>
        <dbReference type="Proteomes" id="UP000007488"/>
    </source>
</evidence>
<keyword evidence="1" id="KW-0479">Metal-binding</keyword>
<evidence type="ECO:0000256" key="2">
    <source>
        <dbReference type="ARBA" id="ARBA00023004"/>
    </source>
</evidence>
<evidence type="ECO:0000256" key="3">
    <source>
        <dbReference type="ARBA" id="ARBA00023014"/>
    </source>
</evidence>
<dbReference type="SUPFAM" id="SSF52218">
    <property type="entry name" value="Flavoproteins"/>
    <property type="match status" value="1"/>
</dbReference>
<name>F0SV70_SYNGF</name>
<dbReference type="AlphaFoldDB" id="F0SV70"/>
<organism evidence="5 6">
    <name type="scientific">Syntrophobotulus glycolicus (strain DSM 8271 / FlGlyR)</name>
    <dbReference type="NCBI Taxonomy" id="645991"/>
    <lineage>
        <taxon>Bacteria</taxon>
        <taxon>Bacillati</taxon>
        <taxon>Bacillota</taxon>
        <taxon>Clostridia</taxon>
        <taxon>Eubacteriales</taxon>
        <taxon>Desulfitobacteriaceae</taxon>
        <taxon>Syntrophobotulus</taxon>
    </lineage>
</organism>
<gene>
    <name evidence="5" type="ordered locus">Sgly_1256</name>
</gene>
<dbReference type="HOGENOM" id="CLU_068049_0_0_9"/>
<dbReference type="NCBIfam" id="NF038196">
    <property type="entry name" value="ferrodoxin_EFR1"/>
    <property type="match status" value="1"/>
</dbReference>
<proteinExistence type="predicted"/>
<dbReference type="GO" id="GO:0046872">
    <property type="term" value="F:metal ion binding"/>
    <property type="evidence" value="ECO:0007669"/>
    <property type="project" value="UniProtKB-KW"/>
</dbReference>
<dbReference type="RefSeq" id="WP_013624440.1">
    <property type="nucleotide sequence ID" value="NC_015172.1"/>
</dbReference>
<protein>
    <submittedName>
        <fullName evidence="5">4Fe-4S ferredoxin iron-sulfur binding domain-containing protein</fullName>
    </submittedName>
</protein>
<dbReference type="OrthoDB" id="9813995at2"/>
<dbReference type="STRING" id="645991.Sgly_1256"/>
<dbReference type="Proteomes" id="UP000007488">
    <property type="component" value="Chromosome"/>
</dbReference>
<feature type="domain" description="4Fe-4S ferredoxin-type" evidence="4">
    <location>
        <begin position="191"/>
        <end position="219"/>
    </location>
</feature>
<evidence type="ECO:0000256" key="1">
    <source>
        <dbReference type="ARBA" id="ARBA00022723"/>
    </source>
</evidence>
<dbReference type="PROSITE" id="PS00198">
    <property type="entry name" value="4FE4S_FER_1"/>
    <property type="match status" value="1"/>
</dbReference>
<reference evidence="6" key="2">
    <citation type="submission" date="2011-02" db="EMBL/GenBank/DDBJ databases">
        <title>The complete genome of Syntrophobotulus glycolicus DSM 8271.</title>
        <authorList>
            <person name="Lucas S."/>
            <person name="Copeland A."/>
            <person name="Lapidus A."/>
            <person name="Bruce D."/>
            <person name="Goodwin L."/>
            <person name="Pitluck S."/>
            <person name="Kyrpides N."/>
            <person name="Mavromatis K."/>
            <person name="Pagani I."/>
            <person name="Ivanova N."/>
            <person name="Mikhailova N."/>
            <person name="Chertkov O."/>
            <person name="Held B."/>
            <person name="Detter J.C."/>
            <person name="Tapia R."/>
            <person name="Han C."/>
            <person name="Land M."/>
            <person name="Hauser L."/>
            <person name="Markowitz V."/>
            <person name="Cheng J.-F."/>
            <person name="Hugenholtz P."/>
            <person name="Woyke T."/>
            <person name="Wu D."/>
            <person name="Spring S."/>
            <person name="Schroeder M."/>
            <person name="Brambilla E."/>
            <person name="Klenk H.-P."/>
            <person name="Eisen J.A."/>
        </authorList>
    </citation>
    <scope>NUCLEOTIDE SEQUENCE [LARGE SCALE GENOMIC DNA]</scope>
    <source>
        <strain evidence="6">DSM 8271 / FlGlyR</strain>
    </source>
</reference>
<reference evidence="5 6" key="1">
    <citation type="journal article" date="2011" name="Stand. Genomic Sci.">
        <title>Complete genome sequence of Syntrophobotulus glycolicus type strain (FlGlyR).</title>
        <authorList>
            <person name="Han C."/>
            <person name="Mwirichia R."/>
            <person name="Chertkov O."/>
            <person name="Held B."/>
            <person name="Lapidus A."/>
            <person name="Nolan M."/>
            <person name="Lucas S."/>
            <person name="Hammon N."/>
            <person name="Deshpande S."/>
            <person name="Cheng J.F."/>
            <person name="Tapia R."/>
            <person name="Goodwin L."/>
            <person name="Pitluck S."/>
            <person name="Huntemann M."/>
            <person name="Liolios K."/>
            <person name="Ivanova N."/>
            <person name="Pagani I."/>
            <person name="Mavromatis K."/>
            <person name="Ovchinikova G."/>
            <person name="Pati A."/>
            <person name="Chen A."/>
            <person name="Palaniappan K."/>
            <person name="Land M."/>
            <person name="Hauser L."/>
            <person name="Brambilla E.M."/>
            <person name="Rohde M."/>
            <person name="Spring S."/>
            <person name="Sikorski J."/>
            <person name="Goker M."/>
            <person name="Woyke T."/>
            <person name="Bristow J."/>
            <person name="Eisen J.A."/>
            <person name="Markowitz V."/>
            <person name="Hugenholtz P."/>
            <person name="Kyrpides N.C."/>
            <person name="Klenk H.P."/>
            <person name="Detter J.C."/>
        </authorList>
    </citation>
    <scope>NUCLEOTIDE SEQUENCE [LARGE SCALE GENOMIC DNA]</scope>
    <source>
        <strain evidence="6">DSM 8271 / FlGlyR</strain>
    </source>
</reference>
<keyword evidence="6" id="KW-1185">Reference proteome</keyword>
<dbReference type="SUPFAM" id="SSF54862">
    <property type="entry name" value="4Fe-4S ferredoxins"/>
    <property type="match status" value="1"/>
</dbReference>
<sequence>MGTTIFYFTGTGNSLMLSRDLAKEIGSAKVISIAKAIQEPQFEMKDECIGFVFPLHYQGVPVIVQNFIEKLPMDKVNYIFGIVSSGAFIGDALKQLSTILSRRGKELSAGFQLLLPYNFIIDPFGLKAPGDEKRERLFKQEKLRVKEIAGMIKERKRIGIEKRPFLLLRHVHPYSRAAKEKLASELINGAKNFWVDNHCISCGRCKSVCPVNNIDILNEKPKWNEKCKQCLACINWCSQNAIQYKDRTLNKKRYTNPFVTVEDMVDSAGKY</sequence>
<keyword evidence="3" id="KW-0411">Iron-sulfur</keyword>
<dbReference type="PANTHER" id="PTHR43122">
    <property type="entry name" value="FERREDOXIN SUBUNIT OF PYRUVATE:FLAVODOXIN OXIDOREDUCTASE-RELATED"/>
    <property type="match status" value="1"/>
</dbReference>
<dbReference type="EMBL" id="CP002547">
    <property type="protein sequence ID" value="ADY55570.1"/>
    <property type="molecule type" value="Genomic_DNA"/>
</dbReference>
<dbReference type="Pfam" id="PF00037">
    <property type="entry name" value="Fer4"/>
    <property type="match status" value="1"/>
</dbReference>
<dbReference type="KEGG" id="sgy:Sgly_1256"/>
<evidence type="ECO:0000313" key="5">
    <source>
        <dbReference type="EMBL" id="ADY55570.1"/>
    </source>
</evidence>
<dbReference type="PANTHER" id="PTHR43122:SF1">
    <property type="entry name" value="IRON-SULFUR-BINDING PROTEIN"/>
    <property type="match status" value="1"/>
</dbReference>
<dbReference type="PROSITE" id="PS51379">
    <property type="entry name" value="4FE4S_FER_2"/>
    <property type="match status" value="2"/>
</dbReference>
<dbReference type="eggNOG" id="COG1149">
    <property type="taxonomic scope" value="Bacteria"/>
</dbReference>
<dbReference type="InterPro" id="IPR017900">
    <property type="entry name" value="4Fe4S_Fe_S_CS"/>
</dbReference>
<dbReference type="InterPro" id="IPR017896">
    <property type="entry name" value="4Fe4S_Fe-S-bd"/>
</dbReference>
<dbReference type="InterPro" id="IPR047964">
    <property type="entry name" value="EFR1-like"/>
</dbReference>
<dbReference type="Gene3D" id="3.30.70.20">
    <property type="match status" value="1"/>
</dbReference>
<keyword evidence="2" id="KW-0408">Iron</keyword>
<evidence type="ECO:0000259" key="4">
    <source>
        <dbReference type="PROSITE" id="PS51379"/>
    </source>
</evidence>
<dbReference type="Gene3D" id="3.40.50.360">
    <property type="match status" value="1"/>
</dbReference>
<dbReference type="InterPro" id="IPR029039">
    <property type="entry name" value="Flavoprotein-like_sf"/>
</dbReference>
<accession>F0SV70</accession>
<feature type="domain" description="4Fe-4S ferredoxin-type" evidence="4">
    <location>
        <begin position="220"/>
        <end position="247"/>
    </location>
</feature>
<dbReference type="GO" id="GO:0051536">
    <property type="term" value="F:iron-sulfur cluster binding"/>
    <property type="evidence" value="ECO:0007669"/>
    <property type="project" value="UniProtKB-KW"/>
</dbReference>